<dbReference type="InterPro" id="IPR007165">
    <property type="entry name" value="Phage_holin_4_2"/>
</dbReference>
<feature type="transmembrane region" description="Helical" evidence="1">
    <location>
        <begin position="58"/>
        <end position="81"/>
    </location>
</feature>
<name>A0ABN0WG84_9ACTN</name>
<organism evidence="2 3">
    <name type="scientific">Actinoallomurus spadix</name>
    <dbReference type="NCBI Taxonomy" id="79912"/>
    <lineage>
        <taxon>Bacteria</taxon>
        <taxon>Bacillati</taxon>
        <taxon>Actinomycetota</taxon>
        <taxon>Actinomycetes</taxon>
        <taxon>Streptosporangiales</taxon>
        <taxon>Thermomonosporaceae</taxon>
        <taxon>Actinoallomurus</taxon>
    </lineage>
</organism>
<dbReference type="EMBL" id="BAAABM010000017">
    <property type="protein sequence ID" value="GAA0336368.1"/>
    <property type="molecule type" value="Genomic_DNA"/>
</dbReference>
<keyword evidence="1" id="KW-1133">Transmembrane helix</keyword>
<dbReference type="PANTHER" id="PTHR37309:SF1">
    <property type="entry name" value="SLR0284 PROTEIN"/>
    <property type="match status" value="1"/>
</dbReference>
<feature type="transmembrane region" description="Helical" evidence="1">
    <location>
        <begin position="93"/>
        <end position="114"/>
    </location>
</feature>
<gene>
    <name evidence="2" type="ORF">GCM10010151_27510</name>
</gene>
<evidence type="ECO:0000313" key="3">
    <source>
        <dbReference type="Proteomes" id="UP001501822"/>
    </source>
</evidence>
<sequence length="119" mass="12701">MVITAVALWVATLVVHGIDVTAATTPRKVGTLVAVAVVFGLINGFLKPIVKTVGCAFYVLTLGLFAFVVNGLLLWLASWAAGKMHLPFHVSGFWAAVWGAIVVGVVSWLLNLFVHDDQD</sequence>
<protein>
    <submittedName>
        <fullName evidence="2">Phage holin family protein</fullName>
    </submittedName>
</protein>
<keyword evidence="1" id="KW-0812">Transmembrane</keyword>
<feature type="transmembrane region" description="Helical" evidence="1">
    <location>
        <begin position="27"/>
        <end position="46"/>
    </location>
</feature>
<reference evidence="2 3" key="1">
    <citation type="journal article" date="2019" name="Int. J. Syst. Evol. Microbiol.">
        <title>The Global Catalogue of Microorganisms (GCM) 10K type strain sequencing project: providing services to taxonomists for standard genome sequencing and annotation.</title>
        <authorList>
            <consortium name="The Broad Institute Genomics Platform"/>
            <consortium name="The Broad Institute Genome Sequencing Center for Infectious Disease"/>
            <person name="Wu L."/>
            <person name="Ma J."/>
        </authorList>
    </citation>
    <scope>NUCLEOTIDE SEQUENCE [LARGE SCALE GENOMIC DNA]</scope>
    <source>
        <strain evidence="2 3">JCM 3146</strain>
    </source>
</reference>
<keyword evidence="3" id="KW-1185">Reference proteome</keyword>
<dbReference type="Proteomes" id="UP001501822">
    <property type="component" value="Unassembled WGS sequence"/>
</dbReference>
<dbReference type="PANTHER" id="PTHR37309">
    <property type="entry name" value="SLR0284 PROTEIN"/>
    <property type="match status" value="1"/>
</dbReference>
<evidence type="ECO:0000313" key="2">
    <source>
        <dbReference type="EMBL" id="GAA0336368.1"/>
    </source>
</evidence>
<dbReference type="Pfam" id="PF04020">
    <property type="entry name" value="Phage_holin_4_2"/>
    <property type="match status" value="1"/>
</dbReference>
<accession>A0ABN0WG84</accession>
<proteinExistence type="predicted"/>
<evidence type="ECO:0000256" key="1">
    <source>
        <dbReference type="SAM" id="Phobius"/>
    </source>
</evidence>
<comment type="caution">
    <text evidence="2">The sequence shown here is derived from an EMBL/GenBank/DDBJ whole genome shotgun (WGS) entry which is preliminary data.</text>
</comment>
<keyword evidence="1" id="KW-0472">Membrane</keyword>